<protein>
    <submittedName>
        <fullName evidence="1">Uncharacterized protein</fullName>
    </submittedName>
</protein>
<keyword evidence="2" id="KW-1185">Reference proteome</keyword>
<accession>A0AAD4S6J5</accession>
<comment type="caution">
    <text evidence="1">The sequence shown here is derived from an EMBL/GenBank/DDBJ whole genome shotgun (WGS) entry which is preliminary data.</text>
</comment>
<dbReference type="EMBL" id="JAJJMB010013400">
    <property type="protein sequence ID" value="KAI3868765.1"/>
    <property type="molecule type" value="Genomic_DNA"/>
</dbReference>
<dbReference type="AlphaFoldDB" id="A0AAD4S6J5"/>
<dbReference type="Proteomes" id="UP001202328">
    <property type="component" value="Unassembled WGS sequence"/>
</dbReference>
<proteinExistence type="predicted"/>
<evidence type="ECO:0000313" key="2">
    <source>
        <dbReference type="Proteomes" id="UP001202328"/>
    </source>
</evidence>
<reference evidence="1" key="1">
    <citation type="submission" date="2022-04" db="EMBL/GenBank/DDBJ databases">
        <title>A functionally conserved STORR gene fusion in Papaver species that diverged 16.8 million years ago.</title>
        <authorList>
            <person name="Catania T."/>
        </authorList>
    </citation>
    <scope>NUCLEOTIDE SEQUENCE</scope>
    <source>
        <strain evidence="1">S-188037</strain>
    </source>
</reference>
<evidence type="ECO:0000313" key="1">
    <source>
        <dbReference type="EMBL" id="KAI3868765.1"/>
    </source>
</evidence>
<organism evidence="1 2">
    <name type="scientific">Papaver atlanticum</name>
    <dbReference type="NCBI Taxonomy" id="357466"/>
    <lineage>
        <taxon>Eukaryota</taxon>
        <taxon>Viridiplantae</taxon>
        <taxon>Streptophyta</taxon>
        <taxon>Embryophyta</taxon>
        <taxon>Tracheophyta</taxon>
        <taxon>Spermatophyta</taxon>
        <taxon>Magnoliopsida</taxon>
        <taxon>Ranunculales</taxon>
        <taxon>Papaveraceae</taxon>
        <taxon>Papaveroideae</taxon>
        <taxon>Papaver</taxon>
    </lineage>
</organism>
<sequence length="296" mass="34374">MQTSKPVQKSHDGEEMFVKDLQFGSIDWSTLRLPASCHETEDDSLSTTSTIDYDYDYTEEEYSSEDEVDEIEDPIDEKLTKVISYLKSPFVPRNEWPDRDEWIASWKQLYQLRRWTWIDVYAYFKKGQGYGGYGVILRNAAGVELAKKHQRSFLNVHCNSLMVPALFRDADRCSANRCRDTCDLSYICTRCQRCFSMYKGCNSRAVVRLVVELRGKNIEDLTTGWGKAAHYLAKREKMIKMPEVEKKEERIALDDDKPGEMKPEDFPQEQKDILWKDAFGTSVYKALPLVADDSIM</sequence>
<gene>
    <name evidence="1" type="ORF">MKW98_008850</name>
</gene>
<name>A0AAD4S6J5_9MAGN</name>